<comment type="caution">
    <text evidence="3">The sequence shown here is derived from an EMBL/GenBank/DDBJ whole genome shotgun (WGS) entry which is preliminary data.</text>
</comment>
<dbReference type="Gene3D" id="3.10.180.10">
    <property type="entry name" value="2,3-Dihydroxybiphenyl 1,2-Dioxygenase, domain 1"/>
    <property type="match status" value="1"/>
</dbReference>
<reference evidence="3 4" key="1">
    <citation type="submission" date="2021-10" db="EMBL/GenBank/DDBJ databases">
        <title>Streptomyces sp. strain SMC 277, a novel streptomycete isolated from soil.</title>
        <authorList>
            <person name="Chanama M."/>
        </authorList>
    </citation>
    <scope>NUCLEOTIDE SEQUENCE [LARGE SCALE GENOMIC DNA]</scope>
    <source>
        <strain evidence="3 4">SMC 277</strain>
    </source>
</reference>
<dbReference type="PANTHER" id="PTHR35908:SF1">
    <property type="entry name" value="CONSERVED PROTEIN"/>
    <property type="match status" value="1"/>
</dbReference>
<evidence type="ECO:0000313" key="4">
    <source>
        <dbReference type="Proteomes" id="UP001199054"/>
    </source>
</evidence>
<dbReference type="PANTHER" id="PTHR35908">
    <property type="entry name" value="HYPOTHETICAL FUSION PROTEIN"/>
    <property type="match status" value="1"/>
</dbReference>
<proteinExistence type="predicted"/>
<dbReference type="EMBL" id="JAJAUY010000040">
    <property type="protein sequence ID" value="MCB5180325.1"/>
    <property type="molecule type" value="Genomic_DNA"/>
</dbReference>
<sequence length="136" mass="14198">MTVPKTPVISLDCAEPETLARFYAGLLDAEVRPGPTQDEVEVVGADGVRLAFRRDPGFAPPSWPRPEGSLQAHLRIRVAAADLDEAEREAVSLGARPLGTDDEDGPRPVRLLSDPAGHSFALTAADPAAGPGPLGG</sequence>
<dbReference type="InterPro" id="IPR029068">
    <property type="entry name" value="Glyas_Bleomycin-R_OHBP_Dase"/>
</dbReference>
<feature type="region of interest" description="Disordered" evidence="1">
    <location>
        <begin position="87"/>
        <end position="136"/>
    </location>
</feature>
<organism evidence="3 4">
    <name type="scientific">Streptomyces antimicrobicus</name>
    <dbReference type="NCBI Taxonomy" id="2883108"/>
    <lineage>
        <taxon>Bacteria</taxon>
        <taxon>Bacillati</taxon>
        <taxon>Actinomycetota</taxon>
        <taxon>Actinomycetes</taxon>
        <taxon>Kitasatosporales</taxon>
        <taxon>Streptomycetaceae</taxon>
        <taxon>Streptomyces</taxon>
    </lineage>
</organism>
<dbReference type="InterPro" id="IPR037523">
    <property type="entry name" value="VOC_core"/>
</dbReference>
<gene>
    <name evidence="3" type="ORF">LG632_13155</name>
</gene>
<accession>A0ABS8B6U5</accession>
<dbReference type="InterPro" id="IPR041581">
    <property type="entry name" value="Glyoxalase_6"/>
</dbReference>
<dbReference type="Pfam" id="PF18029">
    <property type="entry name" value="Glyoxalase_6"/>
    <property type="match status" value="1"/>
</dbReference>
<dbReference type="RefSeq" id="WP_226727203.1">
    <property type="nucleotide sequence ID" value="NZ_JAJAUY010000040.1"/>
</dbReference>
<protein>
    <submittedName>
        <fullName evidence="3">VOC family protein</fullName>
    </submittedName>
</protein>
<dbReference type="CDD" id="cd06587">
    <property type="entry name" value="VOC"/>
    <property type="match status" value="1"/>
</dbReference>
<feature type="compositionally biased region" description="Low complexity" evidence="1">
    <location>
        <begin position="124"/>
        <end position="136"/>
    </location>
</feature>
<dbReference type="Proteomes" id="UP001199054">
    <property type="component" value="Unassembled WGS sequence"/>
</dbReference>
<name>A0ABS8B6U5_9ACTN</name>
<evidence type="ECO:0000259" key="2">
    <source>
        <dbReference type="PROSITE" id="PS51819"/>
    </source>
</evidence>
<evidence type="ECO:0000313" key="3">
    <source>
        <dbReference type="EMBL" id="MCB5180325.1"/>
    </source>
</evidence>
<evidence type="ECO:0000256" key="1">
    <source>
        <dbReference type="SAM" id="MobiDB-lite"/>
    </source>
</evidence>
<keyword evidence="4" id="KW-1185">Reference proteome</keyword>
<dbReference type="SUPFAM" id="SSF54593">
    <property type="entry name" value="Glyoxalase/Bleomycin resistance protein/Dihydroxybiphenyl dioxygenase"/>
    <property type="match status" value="1"/>
</dbReference>
<dbReference type="PROSITE" id="PS51819">
    <property type="entry name" value="VOC"/>
    <property type="match status" value="1"/>
</dbReference>
<feature type="domain" description="VOC" evidence="2">
    <location>
        <begin position="5"/>
        <end position="125"/>
    </location>
</feature>